<dbReference type="GO" id="GO:0003700">
    <property type="term" value="F:DNA-binding transcription factor activity"/>
    <property type="evidence" value="ECO:0007669"/>
    <property type="project" value="InterPro"/>
</dbReference>
<dbReference type="InterPro" id="IPR003313">
    <property type="entry name" value="AraC-bd"/>
</dbReference>
<dbReference type="PROSITE" id="PS01124">
    <property type="entry name" value="HTH_ARAC_FAMILY_2"/>
    <property type="match status" value="1"/>
</dbReference>
<dbReference type="Proteomes" id="UP000823895">
    <property type="component" value="Unassembled WGS sequence"/>
</dbReference>
<dbReference type="InterPro" id="IPR014710">
    <property type="entry name" value="RmlC-like_jellyroll"/>
</dbReference>
<dbReference type="PRINTS" id="PR00032">
    <property type="entry name" value="HTHARAC"/>
</dbReference>
<dbReference type="AlphaFoldDB" id="A0A9D2P4G2"/>
<evidence type="ECO:0000259" key="4">
    <source>
        <dbReference type="PROSITE" id="PS01124"/>
    </source>
</evidence>
<dbReference type="InterPro" id="IPR018060">
    <property type="entry name" value="HTH_AraC"/>
</dbReference>
<sequence length="306" mass="35118">MGYQGISLKDELKIDQLFSLHYFEYMNSFYFPGESHPFWEFVCVDKGEVTIGAGSRSFVLTRGQIAFHEPDEFHWVRAGGGSAPNLIVISFSSESPMMDFFREKVLHITETDRRLLARIVNEARTFLNGRLDDPYQTTLTVRSDAPEGAAQIIRTCLEQFLIGLVRRFKKNTGQSVQTVRPFIPDKTTKENADEEIFSKITAYLTDNLTSRLTIERICSDNLIGRSRLQKLFHEKCGQGIIEYFSHMKIDAAKQLIRDEQMNFTQVAENLGYSSIHYFSRQFKKLTGMTPSEYASSIKAMAERTPR</sequence>
<dbReference type="InterPro" id="IPR018062">
    <property type="entry name" value="HTH_AraC-typ_CS"/>
</dbReference>
<dbReference type="InterPro" id="IPR020449">
    <property type="entry name" value="Tscrpt_reg_AraC-type_HTH"/>
</dbReference>
<dbReference type="InterPro" id="IPR009057">
    <property type="entry name" value="Homeodomain-like_sf"/>
</dbReference>
<dbReference type="GO" id="GO:0043565">
    <property type="term" value="F:sequence-specific DNA binding"/>
    <property type="evidence" value="ECO:0007669"/>
    <property type="project" value="InterPro"/>
</dbReference>
<evidence type="ECO:0000313" key="6">
    <source>
        <dbReference type="Proteomes" id="UP000823895"/>
    </source>
</evidence>
<proteinExistence type="predicted"/>
<dbReference type="InterPro" id="IPR037923">
    <property type="entry name" value="HTH-like"/>
</dbReference>
<dbReference type="PROSITE" id="PS00041">
    <property type="entry name" value="HTH_ARAC_FAMILY_1"/>
    <property type="match status" value="1"/>
</dbReference>
<dbReference type="SMART" id="SM00342">
    <property type="entry name" value="HTH_ARAC"/>
    <property type="match status" value="1"/>
</dbReference>
<dbReference type="PANTHER" id="PTHR43280:SF2">
    <property type="entry name" value="HTH-TYPE TRANSCRIPTIONAL REGULATOR EXSA"/>
    <property type="match status" value="1"/>
</dbReference>
<dbReference type="Gene3D" id="2.60.120.10">
    <property type="entry name" value="Jelly Rolls"/>
    <property type="match status" value="1"/>
</dbReference>
<dbReference type="Pfam" id="PF12833">
    <property type="entry name" value="HTH_18"/>
    <property type="match status" value="1"/>
</dbReference>
<reference evidence="5" key="1">
    <citation type="journal article" date="2021" name="PeerJ">
        <title>Extensive microbial diversity within the chicken gut microbiome revealed by metagenomics and culture.</title>
        <authorList>
            <person name="Gilroy R."/>
            <person name="Ravi A."/>
            <person name="Getino M."/>
            <person name="Pursley I."/>
            <person name="Horton D.L."/>
            <person name="Alikhan N.F."/>
            <person name="Baker D."/>
            <person name="Gharbi K."/>
            <person name="Hall N."/>
            <person name="Watson M."/>
            <person name="Adriaenssens E.M."/>
            <person name="Foster-Nyarko E."/>
            <person name="Jarju S."/>
            <person name="Secka A."/>
            <person name="Antonio M."/>
            <person name="Oren A."/>
            <person name="Chaudhuri R.R."/>
            <person name="La Ragione R."/>
            <person name="Hildebrand F."/>
            <person name="Pallen M.J."/>
        </authorList>
    </citation>
    <scope>NUCLEOTIDE SEQUENCE</scope>
    <source>
        <strain evidence="5">CHK165-2605</strain>
    </source>
</reference>
<comment type="caution">
    <text evidence="5">The sequence shown here is derived from an EMBL/GenBank/DDBJ whole genome shotgun (WGS) entry which is preliminary data.</text>
</comment>
<keyword evidence="1" id="KW-0805">Transcription regulation</keyword>
<protein>
    <submittedName>
        <fullName evidence="5">AraC family transcriptional regulator</fullName>
    </submittedName>
</protein>
<gene>
    <name evidence="5" type="ORF">H9756_09935</name>
</gene>
<dbReference type="Pfam" id="PF02311">
    <property type="entry name" value="AraC_binding"/>
    <property type="match status" value="1"/>
</dbReference>
<dbReference type="SUPFAM" id="SSF46689">
    <property type="entry name" value="Homeodomain-like"/>
    <property type="match status" value="1"/>
</dbReference>
<dbReference type="EMBL" id="DWWI01000204">
    <property type="protein sequence ID" value="HJC43975.1"/>
    <property type="molecule type" value="Genomic_DNA"/>
</dbReference>
<evidence type="ECO:0000256" key="2">
    <source>
        <dbReference type="ARBA" id="ARBA00023125"/>
    </source>
</evidence>
<evidence type="ECO:0000313" key="5">
    <source>
        <dbReference type="EMBL" id="HJC43975.1"/>
    </source>
</evidence>
<accession>A0A9D2P4G2</accession>
<evidence type="ECO:0000256" key="1">
    <source>
        <dbReference type="ARBA" id="ARBA00023015"/>
    </source>
</evidence>
<evidence type="ECO:0000256" key="3">
    <source>
        <dbReference type="ARBA" id="ARBA00023163"/>
    </source>
</evidence>
<feature type="domain" description="HTH araC/xylS-type" evidence="4">
    <location>
        <begin position="198"/>
        <end position="296"/>
    </location>
</feature>
<dbReference type="Gene3D" id="1.10.10.60">
    <property type="entry name" value="Homeodomain-like"/>
    <property type="match status" value="1"/>
</dbReference>
<reference evidence="5" key="2">
    <citation type="submission" date="2021-04" db="EMBL/GenBank/DDBJ databases">
        <authorList>
            <person name="Gilroy R."/>
        </authorList>
    </citation>
    <scope>NUCLEOTIDE SEQUENCE</scope>
    <source>
        <strain evidence="5">CHK165-2605</strain>
    </source>
</reference>
<organism evidence="5 6">
    <name type="scientific">Candidatus Mediterraneibacter gallistercoris</name>
    <dbReference type="NCBI Taxonomy" id="2838671"/>
    <lineage>
        <taxon>Bacteria</taxon>
        <taxon>Bacillati</taxon>
        <taxon>Bacillota</taxon>
        <taxon>Clostridia</taxon>
        <taxon>Lachnospirales</taxon>
        <taxon>Lachnospiraceae</taxon>
        <taxon>Mediterraneibacter</taxon>
    </lineage>
</organism>
<dbReference type="SUPFAM" id="SSF51215">
    <property type="entry name" value="Regulatory protein AraC"/>
    <property type="match status" value="1"/>
</dbReference>
<keyword evidence="3" id="KW-0804">Transcription</keyword>
<name>A0A9D2P4G2_9FIRM</name>
<keyword evidence="2" id="KW-0238">DNA-binding</keyword>
<dbReference type="PANTHER" id="PTHR43280">
    <property type="entry name" value="ARAC-FAMILY TRANSCRIPTIONAL REGULATOR"/>
    <property type="match status" value="1"/>
</dbReference>